<evidence type="ECO:0000256" key="5">
    <source>
        <dbReference type="SAM" id="MobiDB-lite"/>
    </source>
</evidence>
<keyword evidence="9" id="KW-1185">Reference proteome</keyword>
<dbReference type="RefSeq" id="WP_268916928.1">
    <property type="nucleotide sequence ID" value="NZ_JAPTMY010000007.1"/>
</dbReference>
<evidence type="ECO:0000256" key="4">
    <source>
        <dbReference type="ARBA" id="ARBA00023136"/>
    </source>
</evidence>
<dbReference type="InterPro" id="IPR013525">
    <property type="entry name" value="ABC2_TM"/>
</dbReference>
<accession>A0ABT4I6D6</accession>
<comment type="caution">
    <text evidence="8">The sequence shown here is derived from an EMBL/GenBank/DDBJ whole genome shotgun (WGS) entry which is preliminary data.</text>
</comment>
<evidence type="ECO:0000259" key="7">
    <source>
        <dbReference type="Pfam" id="PF12698"/>
    </source>
</evidence>
<dbReference type="Pfam" id="PF12698">
    <property type="entry name" value="ABC2_membrane_3"/>
    <property type="match status" value="1"/>
</dbReference>
<keyword evidence="4 6" id="KW-0472">Membrane</keyword>
<feature type="transmembrane region" description="Helical" evidence="6">
    <location>
        <begin position="173"/>
        <end position="195"/>
    </location>
</feature>
<organism evidence="8 9">
    <name type="scientific">Actinomyces israelii</name>
    <dbReference type="NCBI Taxonomy" id="1659"/>
    <lineage>
        <taxon>Bacteria</taxon>
        <taxon>Bacillati</taxon>
        <taxon>Actinomycetota</taxon>
        <taxon>Actinomycetes</taxon>
        <taxon>Actinomycetales</taxon>
        <taxon>Actinomycetaceae</taxon>
        <taxon>Actinomyces</taxon>
    </lineage>
</organism>
<gene>
    <name evidence="8" type="ORF">OHJ16_04540</name>
</gene>
<comment type="subcellular location">
    <subcellularLocation>
        <location evidence="1">Membrane</location>
        <topology evidence="1">Multi-pass membrane protein</topology>
    </subcellularLocation>
</comment>
<feature type="compositionally biased region" description="Low complexity" evidence="5">
    <location>
        <begin position="99"/>
        <end position="109"/>
    </location>
</feature>
<keyword evidence="3 6" id="KW-1133">Transmembrane helix</keyword>
<evidence type="ECO:0000313" key="9">
    <source>
        <dbReference type="Proteomes" id="UP001072034"/>
    </source>
</evidence>
<evidence type="ECO:0000256" key="6">
    <source>
        <dbReference type="SAM" id="Phobius"/>
    </source>
</evidence>
<feature type="region of interest" description="Disordered" evidence="5">
    <location>
        <begin position="99"/>
        <end position="118"/>
    </location>
</feature>
<dbReference type="Proteomes" id="UP001072034">
    <property type="component" value="Unassembled WGS sequence"/>
</dbReference>
<feature type="transmembrane region" description="Helical" evidence="6">
    <location>
        <begin position="237"/>
        <end position="255"/>
    </location>
</feature>
<name>A0ABT4I6D6_9ACTO</name>
<feature type="transmembrane region" description="Helical" evidence="6">
    <location>
        <begin position="297"/>
        <end position="317"/>
    </location>
</feature>
<keyword evidence="2 6" id="KW-0812">Transmembrane</keyword>
<protein>
    <submittedName>
        <fullName evidence="8">ABC transporter permease</fullName>
    </submittedName>
</protein>
<sequence length="327" mass="34598">MQDDAYRAATGLDATIRAVSEEGERHLLNPTLYATADQAQEAARKGDTVGYIDVEDGNPVLHVTQEANTGSKGNTVLVLRAVLDSYTQTRAEYEALAAAGAPTGPPDTGSVPTRRAQVTPSAVEPQTRYYFSLLAFACRMGTAVAMTAVQGVTATSSHLGARLTLAGLPRWRILAGTLTAAWVCVLGCLLVAFAFIRLVVGVDFGPHALLCLVAIGVSSLLSCAAGAMLGTSRRMNTGIVSGITSLLSLFTGLYGSGAQKLADAVEYHVPLLAQANPLWQSAHSFYGLLYYDTLAPFARSCAVMVGMTCLFLGLALVRMRRMSHEHL</sequence>
<evidence type="ECO:0000313" key="8">
    <source>
        <dbReference type="EMBL" id="MCZ0857309.1"/>
    </source>
</evidence>
<dbReference type="EMBL" id="JAPTMY010000007">
    <property type="protein sequence ID" value="MCZ0857309.1"/>
    <property type="molecule type" value="Genomic_DNA"/>
</dbReference>
<evidence type="ECO:0000256" key="1">
    <source>
        <dbReference type="ARBA" id="ARBA00004141"/>
    </source>
</evidence>
<feature type="domain" description="ABC-2 type transporter transmembrane" evidence="7">
    <location>
        <begin position="18"/>
        <end position="316"/>
    </location>
</feature>
<feature type="transmembrane region" description="Helical" evidence="6">
    <location>
        <begin position="207"/>
        <end position="230"/>
    </location>
</feature>
<reference evidence="8" key="1">
    <citation type="submission" date="2022-10" db="EMBL/GenBank/DDBJ databases">
        <title>Genome sequence of Actinomyces israelii ATCC 10048.</title>
        <authorList>
            <person name="Watt R.M."/>
            <person name="Tong W.M."/>
        </authorList>
    </citation>
    <scope>NUCLEOTIDE SEQUENCE</scope>
    <source>
        <strain evidence="8">ATCC 10048</strain>
    </source>
</reference>
<evidence type="ECO:0000256" key="2">
    <source>
        <dbReference type="ARBA" id="ARBA00022692"/>
    </source>
</evidence>
<evidence type="ECO:0000256" key="3">
    <source>
        <dbReference type="ARBA" id="ARBA00022989"/>
    </source>
</evidence>
<proteinExistence type="predicted"/>